<dbReference type="SUPFAM" id="SSF48403">
    <property type="entry name" value="Ankyrin repeat"/>
    <property type="match status" value="2"/>
</dbReference>
<dbReference type="SMART" id="SM00248">
    <property type="entry name" value="ANK"/>
    <property type="match status" value="10"/>
</dbReference>
<keyword evidence="6" id="KW-1185">Reference proteome</keyword>
<keyword evidence="3" id="KW-0040">ANK repeat</keyword>
<evidence type="ECO:0000256" key="1">
    <source>
        <dbReference type="ARBA" id="ARBA00022441"/>
    </source>
</evidence>
<feature type="repeat" description="ANK" evidence="3">
    <location>
        <begin position="388"/>
        <end position="422"/>
    </location>
</feature>
<dbReference type="SUPFAM" id="SSF117281">
    <property type="entry name" value="Kelch motif"/>
    <property type="match status" value="1"/>
</dbReference>
<evidence type="ECO:0000256" key="2">
    <source>
        <dbReference type="ARBA" id="ARBA00022737"/>
    </source>
</evidence>
<evidence type="ECO:0000256" key="3">
    <source>
        <dbReference type="PROSITE-ProRule" id="PRU00023"/>
    </source>
</evidence>
<feature type="compositionally biased region" description="Basic residues" evidence="4">
    <location>
        <begin position="1269"/>
        <end position="1291"/>
    </location>
</feature>
<feature type="compositionally biased region" description="Basic residues" evidence="4">
    <location>
        <begin position="1"/>
        <end position="28"/>
    </location>
</feature>
<feature type="repeat" description="ANK" evidence="3">
    <location>
        <begin position="354"/>
        <end position="387"/>
    </location>
</feature>
<reference evidence="5" key="1">
    <citation type="submission" date="2022-08" db="EMBL/GenBank/DDBJ databases">
        <title>Novel sulfate-reducing endosymbionts in the free-living metamonad Anaeramoeba.</title>
        <authorList>
            <person name="Jerlstrom-Hultqvist J."/>
            <person name="Cepicka I."/>
            <person name="Gallot-Lavallee L."/>
            <person name="Salas-Leiva D."/>
            <person name="Curtis B.A."/>
            <person name="Zahonova K."/>
            <person name="Pipaliya S."/>
            <person name="Dacks J."/>
            <person name="Roger A.J."/>
        </authorList>
    </citation>
    <scope>NUCLEOTIDE SEQUENCE</scope>
    <source>
        <strain evidence="5">Schooner1</strain>
    </source>
</reference>
<keyword evidence="2" id="KW-0677">Repeat</keyword>
<sequence length="1291" mass="151353">MSKKKGRKRTEQKHQNKKKRKNNVKRSKQFNQRNKPNDVELEKLIFQELAKPKPCLKRIRIYIQDLEHLNFQNNDSIFPSFGLSPLMVVCRASGDPNLVRLMLDHGSNPNSLSRDDYTASQILCMNDRLTIKEQIESLKLLKSYGGDLNIAKSSQTVLGLLLQREGISLKDLKILTKKLQCSFQIGTSFIDYINCSQEKKVAVLDYMLDQKAHLPFIPTEKKKRKKNVKKKKQNRFVLDLMTSNVPTDYFPRLIESGIEIPPNKILNKKKKEALLHIMCSYRKIRRLDRIQFLINHGSDINALNHKGKSALDLLWKPTTSRILDTINCDQNLECIEYLIEKGIEFDVEKRIGNKNNSPFHYALQEDCVPKVFDFLLGCGVDLNYQNNKKETAFHIACKNRKPNYDIIKSLVNQGANINLKNSQERTGLDYLWHKKCFKTIDFLLSKSATINPNIHKSGSTILHMIIPKIWSNYFHLIEKVIKAGVDINKKNSLNETCFEIAIRYNQDLQMVRFLIKNGSNFEPNKIYFNNETILHQICTNYYTNYHLIHFVIENGCPWKRIKSKGTMPCARFSHTLTTYDEDRIVLHGGCGSKKSPLNDLWFYIISENKWVEYSPEQENIQPIPRNSHTTVVMNKELFVFGGENVQTKLNTLSKCQFIKKTVQWANLEPYGKVPNPRRDHSAVTYQNKMFIFGGYRDESVNELWMYEYYTNSWTRLKNYGEVPCARHHHSAVVIGDTMSIYGGWVDRSVLYDLHTLNISGDIVTTIQFNKLKEGCREMFEKQEFCDLEIKTKNGVIGIHECVMKARTGLFGNYYYSRNKYETSNFQFNSKKTKTKKLKKSLSCDSTSSSSSSFSTTMNFLQNINRNEIFREQNNNQQGSLNQINEQNINNIRKISNNFIYKQRSETENQEILNNETTLFTIFDDLKNLKRSKKKPIEILNKYTKNASSYIVKTVISFIYTGEFEKELLFSKINKKILKSKNLNNKNKKINNKEYDKIFGLNNNINKKKLGVDGGGGSDDDSETKILKINNDSHFKEKKGEKIKKQIPKQFLTTSIEDYETLETLICALKIVEVLDVQRLLQIIQTEIEMRIRTVNLVTILALMYQKKINCINFRAYLFNRLRRYRESVSNSIGYHIKSRKLLVDMLKVVCRKTNLPCDYNKKRYPTIVSDYQFLFDNEVKYFHYHNKNKKFNNILFEKESENFILKNNKNNLKEKKKCNNNEKKENKKEKEKEEENKNINKKENENENEKEKEKEKEKGKEREREKIKGSKMKMKMKKEMKKKKKKKRGTF</sequence>
<dbReference type="Proteomes" id="UP001150062">
    <property type="component" value="Unassembled WGS sequence"/>
</dbReference>
<dbReference type="PROSITE" id="PS50088">
    <property type="entry name" value="ANK_REPEAT"/>
    <property type="match status" value="2"/>
</dbReference>
<gene>
    <name evidence="5" type="ORF">M0813_14500</name>
</gene>
<dbReference type="EMBL" id="JAOAOG010000048">
    <property type="protein sequence ID" value="KAJ6252119.1"/>
    <property type="molecule type" value="Genomic_DNA"/>
</dbReference>
<accession>A0ABQ8Z603</accession>
<comment type="caution">
    <text evidence="5">The sequence shown here is derived from an EMBL/GenBank/DDBJ whole genome shotgun (WGS) entry which is preliminary data.</text>
</comment>
<dbReference type="Gene3D" id="2.120.10.80">
    <property type="entry name" value="Kelch-type beta propeller"/>
    <property type="match status" value="2"/>
</dbReference>
<evidence type="ECO:0000313" key="6">
    <source>
        <dbReference type="Proteomes" id="UP001150062"/>
    </source>
</evidence>
<name>A0ABQ8Z603_9EUKA</name>
<dbReference type="InterPro" id="IPR015915">
    <property type="entry name" value="Kelch-typ_b-propeller"/>
</dbReference>
<keyword evidence="1" id="KW-0880">Kelch repeat</keyword>
<dbReference type="Pfam" id="PF12796">
    <property type="entry name" value="Ank_2"/>
    <property type="match status" value="1"/>
</dbReference>
<organism evidence="5 6">
    <name type="scientific">Anaeramoeba flamelloides</name>
    <dbReference type="NCBI Taxonomy" id="1746091"/>
    <lineage>
        <taxon>Eukaryota</taxon>
        <taxon>Metamonada</taxon>
        <taxon>Anaeramoebidae</taxon>
        <taxon>Anaeramoeba</taxon>
    </lineage>
</organism>
<feature type="compositionally biased region" description="Basic and acidic residues" evidence="4">
    <location>
        <begin position="1214"/>
        <end position="1268"/>
    </location>
</feature>
<keyword evidence="5" id="KW-0418">Kinase</keyword>
<dbReference type="PANTHER" id="PTHR46093">
    <property type="entry name" value="ACYL-COA-BINDING DOMAIN-CONTAINING PROTEIN 5"/>
    <property type="match status" value="1"/>
</dbReference>
<dbReference type="InterPro" id="IPR036770">
    <property type="entry name" value="Ankyrin_rpt-contain_sf"/>
</dbReference>
<dbReference type="Gene3D" id="1.25.40.20">
    <property type="entry name" value="Ankyrin repeat-containing domain"/>
    <property type="match status" value="3"/>
</dbReference>
<evidence type="ECO:0000256" key="4">
    <source>
        <dbReference type="SAM" id="MobiDB-lite"/>
    </source>
</evidence>
<dbReference type="PROSITE" id="PS50297">
    <property type="entry name" value="ANK_REP_REGION"/>
    <property type="match status" value="1"/>
</dbReference>
<evidence type="ECO:0000313" key="5">
    <source>
        <dbReference type="EMBL" id="KAJ6252119.1"/>
    </source>
</evidence>
<protein>
    <submittedName>
        <fullName evidence="5">Ankyrin repeat and protein kinase domain-containing protein</fullName>
    </submittedName>
</protein>
<feature type="region of interest" description="Disordered" evidence="4">
    <location>
        <begin position="1"/>
        <end position="34"/>
    </location>
</feature>
<keyword evidence="5" id="KW-0808">Transferase</keyword>
<dbReference type="GO" id="GO:0016301">
    <property type="term" value="F:kinase activity"/>
    <property type="evidence" value="ECO:0007669"/>
    <property type="project" value="UniProtKB-KW"/>
</dbReference>
<feature type="region of interest" description="Disordered" evidence="4">
    <location>
        <begin position="1214"/>
        <end position="1291"/>
    </location>
</feature>
<dbReference type="Pfam" id="PF24681">
    <property type="entry name" value="Kelch_KLHDC2_KLHL20_DRC7"/>
    <property type="match status" value="1"/>
</dbReference>
<dbReference type="PANTHER" id="PTHR46093:SF18">
    <property type="entry name" value="FIBRONECTIN TYPE-III DOMAIN-CONTAINING PROTEIN"/>
    <property type="match status" value="1"/>
</dbReference>
<dbReference type="InterPro" id="IPR002110">
    <property type="entry name" value="Ankyrin_rpt"/>
</dbReference>
<proteinExistence type="predicted"/>